<proteinExistence type="inferred from homology"/>
<evidence type="ECO:0000256" key="5">
    <source>
        <dbReference type="ARBA" id="ARBA00023136"/>
    </source>
</evidence>
<evidence type="ECO:0000313" key="9">
    <source>
        <dbReference type="Proteomes" id="UP000017836"/>
    </source>
</evidence>
<name>W1NN12_AMBTC</name>
<dbReference type="InterPro" id="IPR000620">
    <property type="entry name" value="EamA_dom"/>
</dbReference>
<evidence type="ECO:0000313" key="8">
    <source>
        <dbReference type="EMBL" id="ERM96953.1"/>
    </source>
</evidence>
<feature type="transmembrane region" description="Helical" evidence="6">
    <location>
        <begin position="159"/>
        <end position="179"/>
    </location>
</feature>
<gene>
    <name evidence="8" type="ORF">AMTR_s00074p00157210</name>
</gene>
<dbReference type="HOGENOM" id="CLU_025359_2_0_1"/>
<feature type="transmembrane region" description="Helical" evidence="6">
    <location>
        <begin position="64"/>
        <end position="84"/>
    </location>
</feature>
<dbReference type="Gramene" id="ERM96953">
    <property type="protein sequence ID" value="ERM96953"/>
    <property type="gene ID" value="AMTR_s00074p00157210"/>
</dbReference>
<dbReference type="Proteomes" id="UP000017836">
    <property type="component" value="Unassembled WGS sequence"/>
</dbReference>
<keyword evidence="4 6" id="KW-1133">Transmembrane helix</keyword>
<sequence>MEKVNIRTLRGSAKVFGTITCVGGAMVIRFVKAHSLEFFKHIRAPKTLSNILRINPSVHSPDNWTLGPILLILSVTAYASWIIYHTWAFEDYPAPLSLTAMILFIGTIQAGLVAIIFDRSDAWKLQLNFNLFTYAYSGIMCSALAFFIQSWCIEKKGPVFTSAFTPLCTVTVAFLEPIIRHVNIYVGTLVGMIMVLCGLYSVLWGMGKDRKSSSKILPIQNEEDFMDEDERVLQEEDILDGDEKEREDGMIQVMVMENPKWNDWFLGAEVLVLED</sequence>
<dbReference type="InterPro" id="IPR037185">
    <property type="entry name" value="EmrE-like"/>
</dbReference>
<reference evidence="9" key="1">
    <citation type="journal article" date="2013" name="Science">
        <title>The Amborella genome and the evolution of flowering plants.</title>
        <authorList>
            <consortium name="Amborella Genome Project"/>
        </authorList>
    </citation>
    <scope>NUCLEOTIDE SEQUENCE [LARGE SCALE GENOMIC DNA]</scope>
</reference>
<dbReference type="InterPro" id="IPR030184">
    <property type="entry name" value="WAT1-related"/>
</dbReference>
<feature type="transmembrane region" description="Helical" evidence="6">
    <location>
        <begin position="185"/>
        <end position="206"/>
    </location>
</feature>
<comment type="subcellular location">
    <subcellularLocation>
        <location evidence="1 6">Membrane</location>
        <topology evidence="1 6">Multi-pass membrane protein</topology>
    </subcellularLocation>
</comment>
<feature type="domain" description="EamA" evidence="7">
    <location>
        <begin position="66"/>
        <end position="203"/>
    </location>
</feature>
<dbReference type="SUPFAM" id="SSF103481">
    <property type="entry name" value="Multidrug resistance efflux transporter EmrE"/>
    <property type="match status" value="1"/>
</dbReference>
<protein>
    <recommendedName>
        <fullName evidence="6">WAT1-related protein</fullName>
    </recommendedName>
</protein>
<keyword evidence="5 6" id="KW-0472">Membrane</keyword>
<keyword evidence="3 6" id="KW-0812">Transmembrane</keyword>
<dbReference type="GO" id="GO:0005886">
    <property type="term" value="C:plasma membrane"/>
    <property type="evidence" value="ECO:0000318"/>
    <property type="project" value="GO_Central"/>
</dbReference>
<feature type="transmembrane region" description="Helical" evidence="6">
    <location>
        <begin position="96"/>
        <end position="117"/>
    </location>
</feature>
<evidence type="ECO:0000259" key="7">
    <source>
        <dbReference type="Pfam" id="PF00892"/>
    </source>
</evidence>
<feature type="transmembrane region" description="Helical" evidence="6">
    <location>
        <begin position="12"/>
        <end position="31"/>
    </location>
</feature>
<evidence type="ECO:0000256" key="1">
    <source>
        <dbReference type="ARBA" id="ARBA00004141"/>
    </source>
</evidence>
<dbReference type="EMBL" id="KI396637">
    <property type="protein sequence ID" value="ERM96953.1"/>
    <property type="molecule type" value="Genomic_DNA"/>
</dbReference>
<evidence type="ECO:0000256" key="3">
    <source>
        <dbReference type="ARBA" id="ARBA00022692"/>
    </source>
</evidence>
<dbReference type="GO" id="GO:0022857">
    <property type="term" value="F:transmembrane transporter activity"/>
    <property type="evidence" value="ECO:0007669"/>
    <property type="project" value="InterPro"/>
</dbReference>
<evidence type="ECO:0000256" key="4">
    <source>
        <dbReference type="ARBA" id="ARBA00022989"/>
    </source>
</evidence>
<dbReference type="Pfam" id="PF00892">
    <property type="entry name" value="EamA"/>
    <property type="match status" value="1"/>
</dbReference>
<accession>W1NN12</accession>
<dbReference type="PANTHER" id="PTHR31218">
    <property type="entry name" value="WAT1-RELATED PROTEIN"/>
    <property type="match status" value="1"/>
</dbReference>
<comment type="similarity">
    <text evidence="2 6">Belongs to the drug/metabolite transporter (DMT) superfamily. Plant drug/metabolite exporter (P-DME) (TC 2.A.7.4) family.</text>
</comment>
<dbReference type="AlphaFoldDB" id="W1NN12"/>
<organism evidence="8 9">
    <name type="scientific">Amborella trichopoda</name>
    <dbReference type="NCBI Taxonomy" id="13333"/>
    <lineage>
        <taxon>Eukaryota</taxon>
        <taxon>Viridiplantae</taxon>
        <taxon>Streptophyta</taxon>
        <taxon>Embryophyta</taxon>
        <taxon>Tracheophyta</taxon>
        <taxon>Spermatophyta</taxon>
        <taxon>Magnoliopsida</taxon>
        <taxon>Amborellales</taxon>
        <taxon>Amborellaceae</taxon>
        <taxon>Amborella</taxon>
    </lineage>
</organism>
<keyword evidence="9" id="KW-1185">Reference proteome</keyword>
<evidence type="ECO:0000256" key="2">
    <source>
        <dbReference type="ARBA" id="ARBA00007635"/>
    </source>
</evidence>
<feature type="transmembrane region" description="Helical" evidence="6">
    <location>
        <begin position="129"/>
        <end position="147"/>
    </location>
</feature>
<evidence type="ECO:0000256" key="6">
    <source>
        <dbReference type="RuleBase" id="RU363077"/>
    </source>
</evidence>